<evidence type="ECO:0000256" key="6">
    <source>
        <dbReference type="SAM" id="Phobius"/>
    </source>
</evidence>
<dbReference type="RefSeq" id="XP_003039226.1">
    <property type="nucleotide sequence ID" value="XM_003039180.1"/>
</dbReference>
<evidence type="ECO:0000313" key="8">
    <source>
        <dbReference type="Proteomes" id="UP000005206"/>
    </source>
</evidence>
<dbReference type="PANTHER" id="PTHR43791">
    <property type="entry name" value="PERMEASE-RELATED"/>
    <property type="match status" value="1"/>
</dbReference>
<dbReference type="InParanoid" id="C7ZR48"/>
<evidence type="ECO:0000256" key="3">
    <source>
        <dbReference type="ARBA" id="ARBA00022692"/>
    </source>
</evidence>
<dbReference type="VEuPathDB" id="FungiDB:NECHADRAFT_89415"/>
<keyword evidence="3 6" id="KW-0812">Transmembrane</keyword>
<evidence type="ECO:0000256" key="1">
    <source>
        <dbReference type="ARBA" id="ARBA00004141"/>
    </source>
</evidence>
<dbReference type="GO" id="GO:0016020">
    <property type="term" value="C:membrane"/>
    <property type="evidence" value="ECO:0007669"/>
    <property type="project" value="UniProtKB-SubCell"/>
</dbReference>
<keyword evidence="2" id="KW-0813">Transport</keyword>
<feature type="transmembrane region" description="Helical" evidence="6">
    <location>
        <begin position="264"/>
        <end position="286"/>
    </location>
</feature>
<dbReference type="GO" id="GO:0022857">
    <property type="term" value="F:transmembrane transporter activity"/>
    <property type="evidence" value="ECO:0007669"/>
    <property type="project" value="TreeGrafter"/>
</dbReference>
<name>C7ZR48_FUSV7</name>
<dbReference type="EMBL" id="GG699031">
    <property type="protein sequence ID" value="EEU33513.1"/>
    <property type="molecule type" value="Genomic_DNA"/>
</dbReference>
<dbReference type="HOGENOM" id="CLU_801907_0_0_1"/>
<gene>
    <name evidence="7" type="ORF">NECHADRAFT_89415</name>
</gene>
<keyword evidence="8" id="KW-1185">Reference proteome</keyword>
<evidence type="ECO:0000256" key="2">
    <source>
        <dbReference type="ARBA" id="ARBA00022448"/>
    </source>
</evidence>
<evidence type="ECO:0000256" key="4">
    <source>
        <dbReference type="ARBA" id="ARBA00022989"/>
    </source>
</evidence>
<sequence>MKSELMPDPDAHACKRHAPDRSYQFSDTTVSAIDQDIGLDQKNRRSVTNAYSCVWNDASLLSITTAVAALDLQIQEAITYAIVVRTSAVLLNFPVSSRNKFLYEDRKSLTTSCLTEQRGETKSGMVTWMVVLSVVKEPQIWAMYAKGLIRIFEVNPVIQASHTYNAPMGYADAFHLYTPPVAFANASPISISGVSDNTPIQSPFAVIKYGIAIVELSITGLLNSPAPRYVDIFVRIAGTTALTTTVFALGQSNVRSDARSVTTVMQVVICGYLFDVLVVCGIMLYWHIPKLDLTLPVIFGVTGDGRKHTWKQQQASARPPHLSSSVYGVNESEIVGLGASTGQRQG</sequence>
<organism evidence="7 8">
    <name type="scientific">Fusarium vanettenii (strain ATCC MYA-4622 / CBS 123669 / FGSC 9596 / NRRL 45880 / 77-13-4)</name>
    <name type="common">Fusarium solani subsp. pisi</name>
    <dbReference type="NCBI Taxonomy" id="660122"/>
    <lineage>
        <taxon>Eukaryota</taxon>
        <taxon>Fungi</taxon>
        <taxon>Dikarya</taxon>
        <taxon>Ascomycota</taxon>
        <taxon>Pezizomycotina</taxon>
        <taxon>Sordariomycetes</taxon>
        <taxon>Hypocreomycetidae</taxon>
        <taxon>Hypocreales</taxon>
        <taxon>Nectriaceae</taxon>
        <taxon>Fusarium</taxon>
        <taxon>Fusarium solani species complex</taxon>
        <taxon>Fusarium vanettenii</taxon>
    </lineage>
</organism>
<keyword evidence="5 6" id="KW-0472">Membrane</keyword>
<protein>
    <submittedName>
        <fullName evidence="7">Uncharacterized protein</fullName>
    </submittedName>
</protein>
<dbReference type="KEGG" id="nhe:NECHADRAFT_89415"/>
<comment type="subcellular location">
    <subcellularLocation>
        <location evidence="1">Membrane</location>
        <topology evidence="1">Multi-pass membrane protein</topology>
    </subcellularLocation>
</comment>
<reference evidence="7 8" key="1">
    <citation type="journal article" date="2009" name="PLoS Genet.">
        <title>The genome of Nectria haematococca: contribution of supernumerary chromosomes to gene expansion.</title>
        <authorList>
            <person name="Coleman J.J."/>
            <person name="Rounsley S.D."/>
            <person name="Rodriguez-Carres M."/>
            <person name="Kuo A."/>
            <person name="Wasmann C.C."/>
            <person name="Grimwood J."/>
            <person name="Schmutz J."/>
            <person name="Taga M."/>
            <person name="White G.J."/>
            <person name="Zhou S."/>
            <person name="Schwartz D.C."/>
            <person name="Freitag M."/>
            <person name="Ma L.J."/>
            <person name="Danchin E.G."/>
            <person name="Henrissat B."/>
            <person name="Coutinho P.M."/>
            <person name="Nelson D.R."/>
            <person name="Straney D."/>
            <person name="Napoli C.A."/>
            <person name="Barker B.M."/>
            <person name="Gribskov M."/>
            <person name="Rep M."/>
            <person name="Kroken S."/>
            <person name="Molnar I."/>
            <person name="Rensing C."/>
            <person name="Kennell J.C."/>
            <person name="Zamora J."/>
            <person name="Farman M.L."/>
            <person name="Selker E.U."/>
            <person name="Salamov A."/>
            <person name="Shapiro H."/>
            <person name="Pangilinan J."/>
            <person name="Lindquist E."/>
            <person name="Lamers C."/>
            <person name="Grigoriev I.V."/>
            <person name="Geiser D.M."/>
            <person name="Covert S.F."/>
            <person name="Temporini E."/>
            <person name="Vanetten H.D."/>
        </authorList>
    </citation>
    <scope>NUCLEOTIDE SEQUENCE [LARGE SCALE GENOMIC DNA]</scope>
    <source>
        <strain evidence="8">ATCC MYA-4622 / CBS 123669 / FGSC 9596 / NRRL 45880 / 77-13-4</strain>
    </source>
</reference>
<dbReference type="AlphaFoldDB" id="C7ZR48"/>
<dbReference type="Proteomes" id="UP000005206">
    <property type="component" value="Unassembled WGS sequence"/>
</dbReference>
<evidence type="ECO:0000313" key="7">
    <source>
        <dbReference type="EMBL" id="EEU33513.1"/>
    </source>
</evidence>
<keyword evidence="4 6" id="KW-1133">Transmembrane helix</keyword>
<dbReference type="GeneID" id="9666745"/>
<accession>C7ZR48</accession>
<proteinExistence type="predicted"/>
<feature type="transmembrane region" description="Helical" evidence="6">
    <location>
        <begin position="232"/>
        <end position="252"/>
    </location>
</feature>
<dbReference type="PANTHER" id="PTHR43791:SF36">
    <property type="entry name" value="TRANSPORTER, PUTATIVE (AFU_ORTHOLOGUE AFUA_6G08340)-RELATED"/>
    <property type="match status" value="1"/>
</dbReference>
<evidence type="ECO:0000256" key="5">
    <source>
        <dbReference type="ARBA" id="ARBA00023136"/>
    </source>
</evidence>